<sequence>MGLDKAVFRKGQRGTLSCIGPETRRQETRYSSIQGAKVGLLCALAHLMRSVLEIPSACLCASEQLRMRGELPVPTDL</sequence>
<reference evidence="1 2" key="1">
    <citation type="submission" date="2023-09" db="EMBL/GenBank/DDBJ databases">
        <authorList>
            <person name="Wang M."/>
        </authorList>
    </citation>
    <scope>NUCLEOTIDE SEQUENCE [LARGE SCALE GENOMIC DNA]</scope>
    <source>
        <strain evidence="1">GT-2023</strain>
        <tissue evidence="1">Liver</tissue>
    </source>
</reference>
<proteinExistence type="predicted"/>
<protein>
    <submittedName>
        <fullName evidence="1">Uncharacterized protein</fullName>
    </submittedName>
</protein>
<evidence type="ECO:0000313" key="1">
    <source>
        <dbReference type="EMBL" id="KAL1262670.1"/>
    </source>
</evidence>
<accession>A0ABR3MC53</accession>
<dbReference type="EMBL" id="JAYMGO010000013">
    <property type="protein sequence ID" value="KAL1262670.1"/>
    <property type="molecule type" value="Genomic_DNA"/>
</dbReference>
<organism evidence="1 2">
    <name type="scientific">Cirrhinus molitorella</name>
    <name type="common">mud carp</name>
    <dbReference type="NCBI Taxonomy" id="172907"/>
    <lineage>
        <taxon>Eukaryota</taxon>
        <taxon>Metazoa</taxon>
        <taxon>Chordata</taxon>
        <taxon>Craniata</taxon>
        <taxon>Vertebrata</taxon>
        <taxon>Euteleostomi</taxon>
        <taxon>Actinopterygii</taxon>
        <taxon>Neopterygii</taxon>
        <taxon>Teleostei</taxon>
        <taxon>Ostariophysi</taxon>
        <taxon>Cypriniformes</taxon>
        <taxon>Cyprinidae</taxon>
        <taxon>Labeoninae</taxon>
        <taxon>Labeonini</taxon>
        <taxon>Cirrhinus</taxon>
    </lineage>
</organism>
<keyword evidence="2" id="KW-1185">Reference proteome</keyword>
<dbReference type="Proteomes" id="UP001558613">
    <property type="component" value="Unassembled WGS sequence"/>
</dbReference>
<name>A0ABR3MC53_9TELE</name>
<comment type="caution">
    <text evidence="1">The sequence shown here is derived from an EMBL/GenBank/DDBJ whole genome shotgun (WGS) entry which is preliminary data.</text>
</comment>
<gene>
    <name evidence="1" type="ORF">QQF64_005409</name>
</gene>
<evidence type="ECO:0000313" key="2">
    <source>
        <dbReference type="Proteomes" id="UP001558613"/>
    </source>
</evidence>